<dbReference type="GO" id="GO:0006167">
    <property type="term" value="P:AMP biosynthetic process"/>
    <property type="evidence" value="ECO:0007669"/>
    <property type="project" value="TreeGrafter"/>
</dbReference>
<dbReference type="SUPFAM" id="SSF55811">
    <property type="entry name" value="Nudix"/>
    <property type="match status" value="1"/>
</dbReference>
<evidence type="ECO:0000313" key="3">
    <source>
        <dbReference type="EMBL" id="KXK27053.1"/>
    </source>
</evidence>
<dbReference type="Gene3D" id="3.90.79.10">
    <property type="entry name" value="Nucleoside Triphosphate Pyrophosphohydrolase"/>
    <property type="match status" value="1"/>
</dbReference>
<organism evidence="3 4">
    <name type="scientific">candidate division WS6 bacterium OLB20</name>
    <dbReference type="NCBI Taxonomy" id="1617426"/>
    <lineage>
        <taxon>Bacteria</taxon>
        <taxon>Candidatus Dojkabacteria</taxon>
    </lineage>
</organism>
<accession>A0A136LZI2</accession>
<comment type="caution">
    <text evidence="3">The sequence shown here is derived from an EMBL/GenBank/DDBJ whole genome shotgun (WGS) entry which is preliminary data.</text>
</comment>
<evidence type="ECO:0000259" key="2">
    <source>
        <dbReference type="PROSITE" id="PS51462"/>
    </source>
</evidence>
<dbReference type="PRINTS" id="PR00502">
    <property type="entry name" value="NUDIXFAMILY"/>
</dbReference>
<dbReference type="STRING" id="1617426.TR69_WS6001001079"/>
<dbReference type="InterPro" id="IPR051325">
    <property type="entry name" value="Nudix_hydrolase_domain"/>
</dbReference>
<feature type="domain" description="Nudix hydrolase" evidence="2">
    <location>
        <begin position="5"/>
        <end position="148"/>
    </location>
</feature>
<proteinExistence type="predicted"/>
<dbReference type="PROSITE" id="PS51462">
    <property type="entry name" value="NUDIX"/>
    <property type="match status" value="1"/>
</dbReference>
<dbReference type="GO" id="GO:0004081">
    <property type="term" value="F:bis(5'-nucleosyl)-tetraphosphatase (asymmetrical) activity"/>
    <property type="evidence" value="ECO:0007669"/>
    <property type="project" value="TreeGrafter"/>
</dbReference>
<dbReference type="AlphaFoldDB" id="A0A136LZI2"/>
<protein>
    <submittedName>
        <fullName evidence="3">Dihydroneopterin triphosphate pyrophosphatase</fullName>
    </submittedName>
</protein>
<keyword evidence="1" id="KW-0378">Hydrolase</keyword>
<dbReference type="InterPro" id="IPR000086">
    <property type="entry name" value="NUDIX_hydrolase_dom"/>
</dbReference>
<dbReference type="GO" id="GO:0006754">
    <property type="term" value="P:ATP biosynthetic process"/>
    <property type="evidence" value="ECO:0007669"/>
    <property type="project" value="TreeGrafter"/>
</dbReference>
<name>A0A136LZI2_9BACT</name>
<dbReference type="Proteomes" id="UP000070457">
    <property type="component" value="Unassembled WGS sequence"/>
</dbReference>
<gene>
    <name evidence="3" type="ORF">TR69_WS6001001079</name>
</gene>
<dbReference type="PANTHER" id="PTHR21340">
    <property type="entry name" value="DIADENOSINE 5,5-P1,P4-TETRAPHOSPHATE PYROPHOSPHOHYDROLASE MUTT"/>
    <property type="match status" value="1"/>
</dbReference>
<dbReference type="InterPro" id="IPR020476">
    <property type="entry name" value="Nudix_hydrolase"/>
</dbReference>
<dbReference type="Pfam" id="PF00293">
    <property type="entry name" value="NUDIX"/>
    <property type="match status" value="1"/>
</dbReference>
<evidence type="ECO:0000256" key="1">
    <source>
        <dbReference type="ARBA" id="ARBA00022801"/>
    </source>
</evidence>
<dbReference type="PANTHER" id="PTHR21340:SF0">
    <property type="entry name" value="BIS(5'-NUCLEOSYL)-TETRAPHOSPHATASE [ASYMMETRICAL]"/>
    <property type="match status" value="1"/>
</dbReference>
<sequence length="154" mass="17781">MPHIHDHIDFTVATFVVFDSTVLLRYHDKYDFWGVPSGHIELDEDPAQAALRECLEESGLTVTLYNPRPSLLGSNQSSEVIPPLYVNRHRISDTHEHVEFIYFASSETDAVDPREESDRSEQFVWVDAQALKEMDLKDDIRFYAQQALFTLKPL</sequence>
<dbReference type="EMBL" id="JYNZ01000003">
    <property type="protein sequence ID" value="KXK27053.1"/>
    <property type="molecule type" value="Genomic_DNA"/>
</dbReference>
<reference evidence="3 4" key="1">
    <citation type="submission" date="2015-02" db="EMBL/GenBank/DDBJ databases">
        <title>Improved understanding of the partial-nitritation anammox process through 23 genomes representing the majority of the microbial community.</title>
        <authorList>
            <person name="Speth D.R."/>
            <person name="In T Zandt M."/>
            <person name="Guerrero Cruz S."/>
            <person name="Jetten M.S."/>
            <person name="Dutilh B.E."/>
        </authorList>
    </citation>
    <scope>NUCLEOTIDE SEQUENCE [LARGE SCALE GENOMIC DNA]</scope>
    <source>
        <strain evidence="3">OLB20</strain>
    </source>
</reference>
<evidence type="ECO:0000313" key="4">
    <source>
        <dbReference type="Proteomes" id="UP000070457"/>
    </source>
</evidence>
<dbReference type="InterPro" id="IPR015797">
    <property type="entry name" value="NUDIX_hydrolase-like_dom_sf"/>
</dbReference>